<gene>
    <name evidence="3" type="ORF">CBM2594_B50303</name>
</gene>
<organism evidence="3 4">
    <name type="scientific">Cupriavidus taiwanensis</name>
    <dbReference type="NCBI Taxonomy" id="164546"/>
    <lineage>
        <taxon>Bacteria</taxon>
        <taxon>Pseudomonadati</taxon>
        <taxon>Pseudomonadota</taxon>
        <taxon>Betaproteobacteria</taxon>
        <taxon>Burkholderiales</taxon>
        <taxon>Burkholderiaceae</taxon>
        <taxon>Cupriavidus</taxon>
    </lineage>
</organism>
<sequence length="356" mass="41033">MRDGEYAGWITRYKLDRSLYQYEEEEHLDPKAPAAELPPNDHGLLRLNSTFCEYMDRFFLRRGWAAMGGAPFFFLALFFAGLFGFTIYSPRDDGSDPTDAMVTFSWIVTIICILCAIFVVKVIWLKDFFRYTHYPIRFNRKNRVVYVFRHNGPGGVLTVPWDDAYFFIGRSGPAMGGQTYFTFDLRCHILDDQRIVRDTFAVGMDGSNSRGAVLEHWEMVRRYMEDGPQSLPFPPLAMTVNTEPTFRNAVITQVSGQFSGSWRILMLFITLPWALFRYLAMKTCKRPVWPVEVEAACIIDPDDPFVQYEPRYAGDLKTRGPAGEDELLAYRERALRMALEYDAKRRNRLGPDGTAA</sequence>
<feature type="transmembrane region" description="Helical" evidence="1">
    <location>
        <begin position="100"/>
        <end position="124"/>
    </location>
</feature>
<dbReference type="EMBL" id="LT978514">
    <property type="protein sequence ID" value="SPC23062.1"/>
    <property type="molecule type" value="Genomic_DNA"/>
</dbReference>
<dbReference type="Pfam" id="PF20455">
    <property type="entry name" value="DUF6708"/>
    <property type="match status" value="1"/>
</dbReference>
<protein>
    <recommendedName>
        <fullName evidence="2">DUF6708 domain-containing protein</fullName>
    </recommendedName>
</protein>
<keyword evidence="1" id="KW-0812">Transmembrane</keyword>
<dbReference type="AlphaFoldDB" id="A0A7Z7JDL0"/>
<evidence type="ECO:0000313" key="4">
    <source>
        <dbReference type="Proteomes" id="UP000257139"/>
    </source>
</evidence>
<evidence type="ECO:0000256" key="1">
    <source>
        <dbReference type="SAM" id="Phobius"/>
    </source>
</evidence>
<keyword evidence="1" id="KW-0472">Membrane</keyword>
<evidence type="ECO:0000259" key="2">
    <source>
        <dbReference type="Pfam" id="PF20455"/>
    </source>
</evidence>
<dbReference type="Proteomes" id="UP000257139">
    <property type="component" value="Chromosome CBM2594_b"/>
</dbReference>
<feature type="transmembrane region" description="Helical" evidence="1">
    <location>
        <begin position="262"/>
        <end position="280"/>
    </location>
</feature>
<name>A0A7Z7JDL0_9BURK</name>
<keyword evidence="1" id="KW-1133">Transmembrane helix</keyword>
<feature type="transmembrane region" description="Helical" evidence="1">
    <location>
        <begin position="64"/>
        <end position="88"/>
    </location>
</feature>
<reference evidence="3 4" key="1">
    <citation type="submission" date="2018-01" db="EMBL/GenBank/DDBJ databases">
        <authorList>
            <person name="Clerissi C."/>
        </authorList>
    </citation>
    <scope>NUCLEOTIDE SEQUENCE [LARGE SCALE GENOMIC DNA]</scope>
    <source>
        <strain evidence="3">Cupriavidus taiwanensis STM 6021</strain>
    </source>
</reference>
<dbReference type="InterPro" id="IPR046554">
    <property type="entry name" value="DUF6708"/>
</dbReference>
<feature type="domain" description="DUF6708" evidence="2">
    <location>
        <begin position="115"/>
        <end position="299"/>
    </location>
</feature>
<proteinExistence type="predicted"/>
<evidence type="ECO:0000313" key="3">
    <source>
        <dbReference type="EMBL" id="SPC23062.1"/>
    </source>
</evidence>
<dbReference type="RefSeq" id="WP_145987350.1">
    <property type="nucleotide sequence ID" value="NZ_LT976860.1"/>
</dbReference>
<accession>A0A7Z7JDL0</accession>